<dbReference type="AlphaFoldDB" id="A0A9W5ANU8"/>
<evidence type="ECO:0000256" key="1">
    <source>
        <dbReference type="SAM" id="SignalP"/>
    </source>
</evidence>
<keyword evidence="1" id="KW-0732">Signal</keyword>
<name>A0A9W5ANU8_CAMHY</name>
<protein>
    <recommendedName>
        <fullName evidence="4">Lipoprotein</fullName>
    </recommendedName>
</protein>
<gene>
    <name evidence="2" type="ORF">ERS739223_00552</name>
</gene>
<dbReference type="EMBL" id="FAVC01000001">
    <property type="protein sequence ID" value="CUU75568.1"/>
    <property type="molecule type" value="Genomic_DNA"/>
</dbReference>
<comment type="caution">
    <text evidence="2">The sequence shown here is derived from an EMBL/GenBank/DDBJ whole genome shotgun (WGS) entry which is preliminary data.</text>
</comment>
<proteinExistence type="predicted"/>
<reference evidence="2 3" key="1">
    <citation type="submission" date="2015-11" db="EMBL/GenBank/DDBJ databases">
        <authorList>
            <consortium name="Pathogen Informatics"/>
        </authorList>
    </citation>
    <scope>NUCLEOTIDE SEQUENCE [LARGE SCALE GENOMIC DNA]</scope>
    <source>
        <strain evidence="2 3">007A-0283</strain>
    </source>
</reference>
<organism evidence="2 3">
    <name type="scientific">Campylobacter hyointestinalis subsp. hyointestinalis</name>
    <dbReference type="NCBI Taxonomy" id="91352"/>
    <lineage>
        <taxon>Bacteria</taxon>
        <taxon>Pseudomonadati</taxon>
        <taxon>Campylobacterota</taxon>
        <taxon>Epsilonproteobacteria</taxon>
        <taxon>Campylobacterales</taxon>
        <taxon>Campylobacteraceae</taxon>
        <taxon>Campylobacter</taxon>
    </lineage>
</organism>
<accession>A0A9W5ANU8</accession>
<feature type="chain" id="PRO_5040903265" description="Lipoprotein" evidence="1">
    <location>
        <begin position="20"/>
        <end position="36"/>
    </location>
</feature>
<evidence type="ECO:0000313" key="3">
    <source>
        <dbReference type="Proteomes" id="UP000052245"/>
    </source>
</evidence>
<sequence>MKIKVVILATSLVAINCLAGETLVYDPIGGGYNTRF</sequence>
<dbReference type="Proteomes" id="UP000052245">
    <property type="component" value="Unassembled WGS sequence"/>
</dbReference>
<evidence type="ECO:0008006" key="4">
    <source>
        <dbReference type="Google" id="ProtNLM"/>
    </source>
</evidence>
<feature type="signal peptide" evidence="1">
    <location>
        <begin position="1"/>
        <end position="19"/>
    </location>
</feature>
<evidence type="ECO:0000313" key="2">
    <source>
        <dbReference type="EMBL" id="CUU75568.1"/>
    </source>
</evidence>